<dbReference type="RefSeq" id="WP_303902517.1">
    <property type="nucleotide sequence ID" value="NZ_DYXC01000032.1"/>
</dbReference>
<dbReference type="InterPro" id="IPR014999">
    <property type="entry name" value="DUF1846"/>
</dbReference>
<organism evidence="3 4">
    <name type="scientific">Enteractinococcus helveticum</name>
    <dbReference type="NCBI Taxonomy" id="1837282"/>
    <lineage>
        <taxon>Bacteria</taxon>
        <taxon>Bacillati</taxon>
        <taxon>Actinomycetota</taxon>
        <taxon>Actinomycetes</taxon>
        <taxon>Micrococcales</taxon>
        <taxon>Micrococcaceae</taxon>
    </lineage>
</organism>
<reference evidence="3" key="2">
    <citation type="submission" date="2021-09" db="EMBL/GenBank/DDBJ databases">
        <authorList>
            <person name="Gilroy R."/>
        </authorList>
    </citation>
    <scope>NUCLEOTIDE SEQUENCE</scope>
    <source>
        <strain evidence="3">ChiHjej13B12-14962</strain>
    </source>
</reference>
<gene>
    <name evidence="3" type="ORF">K8V32_02745</name>
</gene>
<dbReference type="Gene3D" id="3.40.140.40">
    <property type="entry name" value="Domain of unknown function (DUF1846), C-terminal subdomain"/>
    <property type="match status" value="1"/>
</dbReference>
<dbReference type="Gene3D" id="3.10.630.10">
    <property type="entry name" value="dip2346 domain like"/>
    <property type="match status" value="1"/>
</dbReference>
<dbReference type="Gene3D" id="1.20.1570.10">
    <property type="entry name" value="dip2346 domain like"/>
    <property type="match status" value="1"/>
</dbReference>
<evidence type="ECO:0000313" key="4">
    <source>
        <dbReference type="Proteomes" id="UP000703315"/>
    </source>
</evidence>
<dbReference type="Proteomes" id="UP000703315">
    <property type="component" value="Unassembled WGS sequence"/>
</dbReference>
<dbReference type="Pfam" id="PF20921">
    <property type="entry name" value="DUF1846_C"/>
    <property type="match status" value="1"/>
</dbReference>
<dbReference type="InterPro" id="IPR048496">
    <property type="entry name" value="DUF1846_N"/>
</dbReference>
<dbReference type="PIRSF" id="PIRSF033132">
    <property type="entry name" value="DUF1846"/>
    <property type="match status" value="1"/>
</dbReference>
<dbReference type="EMBL" id="DYXC01000032">
    <property type="protein sequence ID" value="HJF13708.1"/>
    <property type="molecule type" value="Genomic_DNA"/>
</dbReference>
<accession>A0A921FKE5</accession>
<evidence type="ECO:0000259" key="2">
    <source>
        <dbReference type="Pfam" id="PF20921"/>
    </source>
</evidence>
<evidence type="ECO:0000259" key="1">
    <source>
        <dbReference type="Pfam" id="PF08903"/>
    </source>
</evidence>
<proteinExistence type="predicted"/>
<dbReference type="Pfam" id="PF08903">
    <property type="entry name" value="DUF1846"/>
    <property type="match status" value="1"/>
</dbReference>
<dbReference type="NCBIfam" id="NF010184">
    <property type="entry name" value="PRK13663.1"/>
    <property type="match status" value="1"/>
</dbReference>
<dbReference type="InterPro" id="IPR048441">
    <property type="entry name" value="DUF1846_C"/>
</dbReference>
<dbReference type="AlphaFoldDB" id="A0A921FKE5"/>
<sequence length="504" mass="56675">MTRTTSFRPNIGFDSQKYIKLQSQFISQRRQQIGNKLYLEMGGKLFDDLHASRVLPGFTPNNKISMLQELKDELEIMMVLNAKDLEYEKVRADLGITYQDEAMRLIDIFRDEGFMVEHLVITQLSADYSNALAFSDRMQRAGLKVTHHYPTAGYPTDTETIISAEGFGQNQYARTTRSLVVVTGPGPGSGKLSASLSQIYHDYQHGIRSGYAKFETFPIWNLPLQHPVNQAYEAATADLDDNNIIDPYHLAAYHEQAVSYNRDVEAFPLLKAMLEKLYGDSPYQSPTDMGVNMVGHCISDDAVCAEAARQEVIRRWYKARVEERREDTTDHTVSSRIEVIMKRLGVTKEDRPVVTPALELAERTEQPASAVQLPDGTILTGKTSDLLGCSAAMLLNALKYMAGIDEDVHLLRPQAIEPIQTLKTRHLGSINPRLHTDEVLIALSVSAAESDDARKAIAKLQYLRGCDVHTTTILGSVDESMFRQLGMLITAEPIYWRKSLYHRS</sequence>
<reference evidence="3" key="1">
    <citation type="journal article" date="2021" name="PeerJ">
        <title>Extensive microbial diversity within the chicken gut microbiome revealed by metagenomics and culture.</title>
        <authorList>
            <person name="Gilroy R."/>
            <person name="Ravi A."/>
            <person name="Getino M."/>
            <person name="Pursley I."/>
            <person name="Horton D.L."/>
            <person name="Alikhan N.F."/>
            <person name="Baker D."/>
            <person name="Gharbi K."/>
            <person name="Hall N."/>
            <person name="Watson M."/>
            <person name="Adriaenssens E.M."/>
            <person name="Foster-Nyarko E."/>
            <person name="Jarju S."/>
            <person name="Secka A."/>
            <person name="Antonio M."/>
            <person name="Oren A."/>
            <person name="Chaudhuri R.R."/>
            <person name="La Ragione R."/>
            <person name="Hildebrand F."/>
            <person name="Pallen M.J."/>
        </authorList>
    </citation>
    <scope>NUCLEOTIDE SEQUENCE</scope>
    <source>
        <strain evidence="3">ChiHjej13B12-14962</strain>
    </source>
</reference>
<comment type="caution">
    <text evidence="3">The sequence shown here is derived from an EMBL/GenBank/DDBJ whole genome shotgun (WGS) entry which is preliminary data.</text>
</comment>
<feature type="domain" description="DUF1846" evidence="2">
    <location>
        <begin position="349"/>
        <end position="501"/>
    </location>
</feature>
<protein>
    <submittedName>
        <fullName evidence="3">DUF1846 domain-containing protein</fullName>
    </submittedName>
</protein>
<evidence type="ECO:0000313" key="3">
    <source>
        <dbReference type="EMBL" id="HJF13708.1"/>
    </source>
</evidence>
<name>A0A921FKE5_9MICC</name>
<feature type="domain" description="DUF1846" evidence="1">
    <location>
        <begin position="11"/>
        <end position="344"/>
    </location>
</feature>